<feature type="transmembrane region" description="Helical" evidence="1">
    <location>
        <begin position="12"/>
        <end position="34"/>
    </location>
</feature>
<dbReference type="InterPro" id="IPR036259">
    <property type="entry name" value="MFS_trans_sf"/>
</dbReference>
<sequence length="670" mass="74451">MRRRWRYEGSDKGWSWVVVFAACFVSFILDGIFRTSGVLLVPFIEEFRVTKDEASWPLDVCLAVLSLAGPFSGMLGPHFGVRPVVIAGSVIGAIGLSFCFFSVSFNIIICLFGVVFGIGYGLISTMIPIIINIYFFDLRSTAIGIAISGGCFGSVILPIVIEFFINHYEISGCLLLMGGIVFNVAVAGAFMRPPTLPKQKVQPESLPLVEKTSVSMNSYSLVTPERKNSASLNNFINCSDKTELEGELDPKSSQQREFQAELVRTLNRRIVRQSSAVESLQEESIDSLDTSTSSFCGRKTETLYKESDDLLKAQKEFEDTLSDFHSVVVDIEVTSKSDDVLNRFDADEVKTSNLTDSCPARHSFSVSSAKRKQLSKFKSPIPSAGPLKKHAFINSSGDISIFNLYPVSENTKKETRKVSGTHSLPVSKIDGISERSEDLIHQNLEDTSISWNYSKPFGIARSLICVATSVAFYLTTVTSLSFYFLYHVFDNIIADYSVNHGILKEDTKDVLLAFTACDLFGRLCLGWITDKKYLTRSRLVTLTMAGIGLIFFSLPFATDYWSLLVVSGCYGVLLGCTMVLFPILLVEYLGIEMHAVAYGCMCFPKAILFINRPFLIGYLRTILGSYENMFFFLGAISIAISAVWLLEKCLLPKNRPFLEESRNKDPDELS</sequence>
<dbReference type="InterPro" id="IPR050327">
    <property type="entry name" value="Proton-linked_MCT"/>
</dbReference>
<dbReference type="Pfam" id="PF07690">
    <property type="entry name" value="MFS_1"/>
    <property type="match status" value="1"/>
</dbReference>
<comment type="caution">
    <text evidence="2">The sequence shown here is derived from an EMBL/GenBank/DDBJ whole genome shotgun (WGS) entry which is preliminary data.</text>
</comment>
<dbReference type="SUPFAM" id="SSF103473">
    <property type="entry name" value="MFS general substrate transporter"/>
    <property type="match status" value="1"/>
</dbReference>
<organism evidence="2 3">
    <name type="scientific">Larinioides sclopetarius</name>
    <dbReference type="NCBI Taxonomy" id="280406"/>
    <lineage>
        <taxon>Eukaryota</taxon>
        <taxon>Metazoa</taxon>
        <taxon>Ecdysozoa</taxon>
        <taxon>Arthropoda</taxon>
        <taxon>Chelicerata</taxon>
        <taxon>Arachnida</taxon>
        <taxon>Araneae</taxon>
        <taxon>Araneomorphae</taxon>
        <taxon>Entelegynae</taxon>
        <taxon>Araneoidea</taxon>
        <taxon>Araneidae</taxon>
        <taxon>Larinioides</taxon>
    </lineage>
</organism>
<dbReference type="Proteomes" id="UP001497382">
    <property type="component" value="Unassembled WGS sequence"/>
</dbReference>
<keyword evidence="1" id="KW-1133">Transmembrane helix</keyword>
<keyword evidence="3" id="KW-1185">Reference proteome</keyword>
<keyword evidence="1" id="KW-0812">Transmembrane</keyword>
<dbReference type="Gene3D" id="1.20.1250.20">
    <property type="entry name" value="MFS general substrate transporter like domains"/>
    <property type="match status" value="2"/>
</dbReference>
<feature type="transmembrane region" description="Helical" evidence="1">
    <location>
        <begin position="628"/>
        <end position="646"/>
    </location>
</feature>
<dbReference type="PROSITE" id="PS51257">
    <property type="entry name" value="PROKAR_LIPOPROTEIN"/>
    <property type="match status" value="1"/>
</dbReference>
<dbReference type="GO" id="GO:0008028">
    <property type="term" value="F:monocarboxylic acid transmembrane transporter activity"/>
    <property type="evidence" value="ECO:0007669"/>
    <property type="project" value="TreeGrafter"/>
</dbReference>
<dbReference type="PANTHER" id="PTHR11360">
    <property type="entry name" value="MONOCARBOXYLATE TRANSPORTER"/>
    <property type="match status" value="1"/>
</dbReference>
<dbReference type="PANTHER" id="PTHR11360:SF303">
    <property type="entry name" value="MAJOR FACILITATOR SUPERFAMILY (MFS) PROFILE DOMAIN-CONTAINING PROTEIN"/>
    <property type="match status" value="1"/>
</dbReference>
<feature type="transmembrane region" description="Helical" evidence="1">
    <location>
        <begin position="463"/>
        <end position="486"/>
    </location>
</feature>
<dbReference type="AlphaFoldDB" id="A0AAV1ZHF4"/>
<feature type="transmembrane region" description="Helical" evidence="1">
    <location>
        <begin position="142"/>
        <end position="161"/>
    </location>
</feature>
<feature type="transmembrane region" description="Helical" evidence="1">
    <location>
        <begin position="167"/>
        <end position="190"/>
    </location>
</feature>
<keyword evidence="1" id="KW-0472">Membrane</keyword>
<protein>
    <recommendedName>
        <fullName evidence="4">Monocarboxylate transporter</fullName>
    </recommendedName>
</protein>
<feature type="transmembrane region" description="Helical" evidence="1">
    <location>
        <begin position="84"/>
        <end position="105"/>
    </location>
</feature>
<feature type="transmembrane region" description="Helical" evidence="1">
    <location>
        <begin position="540"/>
        <end position="557"/>
    </location>
</feature>
<dbReference type="EMBL" id="CAXIEN010000053">
    <property type="protein sequence ID" value="CAL1271143.1"/>
    <property type="molecule type" value="Genomic_DNA"/>
</dbReference>
<feature type="transmembrane region" description="Helical" evidence="1">
    <location>
        <begin position="563"/>
        <end position="584"/>
    </location>
</feature>
<reference evidence="2 3" key="1">
    <citation type="submission" date="2024-04" db="EMBL/GenBank/DDBJ databases">
        <authorList>
            <person name="Rising A."/>
            <person name="Reimegard J."/>
            <person name="Sonavane S."/>
            <person name="Akerstrom W."/>
            <person name="Nylinder S."/>
            <person name="Hedman E."/>
            <person name="Kallberg Y."/>
        </authorList>
    </citation>
    <scope>NUCLEOTIDE SEQUENCE [LARGE SCALE GENOMIC DNA]</scope>
</reference>
<evidence type="ECO:0008006" key="4">
    <source>
        <dbReference type="Google" id="ProtNLM"/>
    </source>
</evidence>
<accession>A0AAV1ZHF4</accession>
<evidence type="ECO:0000313" key="2">
    <source>
        <dbReference type="EMBL" id="CAL1271143.1"/>
    </source>
</evidence>
<gene>
    <name evidence="2" type="ORF">LARSCL_LOCUS5671</name>
</gene>
<feature type="transmembrane region" description="Helical" evidence="1">
    <location>
        <begin position="510"/>
        <end position="528"/>
    </location>
</feature>
<evidence type="ECO:0000256" key="1">
    <source>
        <dbReference type="SAM" id="Phobius"/>
    </source>
</evidence>
<proteinExistence type="predicted"/>
<evidence type="ECO:0000313" key="3">
    <source>
        <dbReference type="Proteomes" id="UP001497382"/>
    </source>
</evidence>
<name>A0AAV1ZHF4_9ARAC</name>
<dbReference type="InterPro" id="IPR011701">
    <property type="entry name" value="MFS"/>
</dbReference>
<feature type="transmembrane region" description="Helical" evidence="1">
    <location>
        <begin position="111"/>
        <end position="135"/>
    </location>
</feature>
<feature type="transmembrane region" description="Helical" evidence="1">
    <location>
        <begin position="596"/>
        <end position="616"/>
    </location>
</feature>